<dbReference type="GO" id="GO:0003677">
    <property type="term" value="F:DNA binding"/>
    <property type="evidence" value="ECO:0007669"/>
    <property type="project" value="UniProtKB-UniRule"/>
</dbReference>
<evidence type="ECO:0000259" key="12">
    <source>
        <dbReference type="Pfam" id="PF02768"/>
    </source>
</evidence>
<dbReference type="InterPro" id="IPR022634">
    <property type="entry name" value="DNA_polIII_beta_N"/>
</dbReference>
<comment type="caution">
    <text evidence="13">The sequence shown here is derived from an EMBL/GenBank/DDBJ whole genome shotgun (WGS) entry which is preliminary data.</text>
</comment>
<evidence type="ECO:0000256" key="1">
    <source>
        <dbReference type="ARBA" id="ARBA00004496"/>
    </source>
</evidence>
<gene>
    <name evidence="13" type="ORF">A2573_01685</name>
</gene>
<dbReference type="InterPro" id="IPR001001">
    <property type="entry name" value="DNA_polIII_beta"/>
</dbReference>
<comment type="function">
    <text evidence="9">Confers DNA tethering and processivity to DNA polymerases and other proteins. Acts as a clamp, forming a ring around DNA (a reaction catalyzed by the clamp-loading complex) which diffuses in an ATP-independent manner freely and bidirectionally along dsDNA. Initially characterized for its ability to contact the catalytic subunit of DNA polymerase III (Pol III), a complex, multichain enzyme responsible for most of the replicative synthesis in bacteria; Pol III exhibits 3'-5' exonuclease proofreading activity. The beta chain is required for initiation of replication as well as for processivity of DNA replication.</text>
</comment>
<keyword evidence="5 9" id="KW-0548">Nucleotidyltransferase</keyword>
<dbReference type="Pfam" id="PF02767">
    <property type="entry name" value="DNA_pol3_beta_2"/>
    <property type="match status" value="1"/>
</dbReference>
<dbReference type="Gene3D" id="3.70.10.10">
    <property type="match status" value="1"/>
</dbReference>
<organism evidence="13 14">
    <name type="scientific">Candidatus Woesebacteria bacterium RIFOXYD1_FULL_43_18</name>
    <dbReference type="NCBI Taxonomy" id="1802551"/>
    <lineage>
        <taxon>Bacteria</taxon>
        <taxon>Candidatus Woeseibacteriota</taxon>
    </lineage>
</organism>
<reference evidence="13 14" key="1">
    <citation type="journal article" date="2016" name="Nat. Commun.">
        <title>Thousands of microbial genomes shed light on interconnected biogeochemical processes in an aquifer system.</title>
        <authorList>
            <person name="Anantharaman K."/>
            <person name="Brown C.T."/>
            <person name="Hug L.A."/>
            <person name="Sharon I."/>
            <person name="Castelle C.J."/>
            <person name="Probst A.J."/>
            <person name="Thomas B.C."/>
            <person name="Singh A."/>
            <person name="Wilkins M.J."/>
            <person name="Karaoz U."/>
            <person name="Brodie E.L."/>
            <person name="Williams K.H."/>
            <person name="Hubbard S.S."/>
            <person name="Banfield J.F."/>
        </authorList>
    </citation>
    <scope>NUCLEOTIDE SEQUENCE [LARGE SCALE GENOMIC DNA]</scope>
</reference>
<dbReference type="PANTHER" id="PTHR30478">
    <property type="entry name" value="DNA POLYMERASE III SUBUNIT BETA"/>
    <property type="match status" value="1"/>
</dbReference>
<dbReference type="NCBIfam" id="TIGR00663">
    <property type="entry name" value="dnan"/>
    <property type="match status" value="1"/>
</dbReference>
<keyword evidence="3 9" id="KW-0963">Cytoplasm</keyword>
<evidence type="ECO:0000256" key="6">
    <source>
        <dbReference type="ARBA" id="ARBA00022705"/>
    </source>
</evidence>
<evidence type="ECO:0000259" key="10">
    <source>
        <dbReference type="Pfam" id="PF00712"/>
    </source>
</evidence>
<evidence type="ECO:0000256" key="9">
    <source>
        <dbReference type="PIRNR" id="PIRNR000804"/>
    </source>
</evidence>
<dbReference type="GO" id="GO:0003887">
    <property type="term" value="F:DNA-directed DNA polymerase activity"/>
    <property type="evidence" value="ECO:0007669"/>
    <property type="project" value="UniProtKB-UniRule"/>
</dbReference>
<keyword evidence="8" id="KW-0238">DNA-binding</keyword>
<dbReference type="GO" id="GO:0009360">
    <property type="term" value="C:DNA polymerase III complex"/>
    <property type="evidence" value="ECO:0007669"/>
    <property type="project" value="InterPro"/>
</dbReference>
<dbReference type="Gene3D" id="3.10.150.10">
    <property type="entry name" value="DNA Polymerase III, subunit A, domain 2"/>
    <property type="match status" value="1"/>
</dbReference>
<dbReference type="GO" id="GO:0008408">
    <property type="term" value="F:3'-5' exonuclease activity"/>
    <property type="evidence" value="ECO:0007669"/>
    <property type="project" value="InterPro"/>
</dbReference>
<protein>
    <recommendedName>
        <fullName evidence="9">Beta sliding clamp</fullName>
    </recommendedName>
</protein>
<evidence type="ECO:0000259" key="11">
    <source>
        <dbReference type="Pfam" id="PF02767"/>
    </source>
</evidence>
<sequence length="369" mass="40427">MKLQILQENLEKAVNTTSRFASSRAQLPVLGNILISTRKSKIHVSSTNLEISASVQVGAKIEEEGEISVPAKIISELVANLPKETVDMVSEKEQLKVSVSGFSSTILGMNSSDFPKIPNSVDKEKSIGFQQNELVKALGQVLFATSTDETRPILTGVLFLFGKNSISLVATDGFRLSRKTLSFKMAKKVSNSVVIPKGVLGEISRTPSEEAEIYFGVQEKEKQVIFGIGDTVLTSRLLEGEYPDFEKIIPKASSIKVFLDKEEFTRAVKLASIFARESANIVRIKVLKDSINVSAESSAAGSQETKVDARVESTEKNFEIAFNYRFVEEFLHSASGEEIKVEFTSITAPGVFTDTSDSSYLHLVMPVKV</sequence>
<name>A0A1F8DHM2_9BACT</name>
<dbReference type="CDD" id="cd00140">
    <property type="entry name" value="beta_clamp"/>
    <property type="match status" value="1"/>
</dbReference>
<evidence type="ECO:0000256" key="8">
    <source>
        <dbReference type="ARBA" id="ARBA00023125"/>
    </source>
</evidence>
<dbReference type="Pfam" id="PF00712">
    <property type="entry name" value="DNA_pol3_beta"/>
    <property type="match status" value="1"/>
</dbReference>
<evidence type="ECO:0000256" key="2">
    <source>
        <dbReference type="ARBA" id="ARBA00010752"/>
    </source>
</evidence>
<comment type="subunit">
    <text evidence="9">Forms a ring-shaped head-to-tail homodimer around DNA.</text>
</comment>
<evidence type="ECO:0000313" key="14">
    <source>
        <dbReference type="Proteomes" id="UP000177596"/>
    </source>
</evidence>
<evidence type="ECO:0000256" key="3">
    <source>
        <dbReference type="ARBA" id="ARBA00022490"/>
    </source>
</evidence>
<dbReference type="InterPro" id="IPR022637">
    <property type="entry name" value="DNA_polIII_beta_cen"/>
</dbReference>
<evidence type="ECO:0000313" key="13">
    <source>
        <dbReference type="EMBL" id="OGM87896.1"/>
    </source>
</evidence>
<keyword evidence="6 9" id="KW-0235">DNA replication</keyword>
<keyword evidence="7 9" id="KW-0239">DNA-directed DNA polymerase</keyword>
<dbReference type="InterPro" id="IPR022635">
    <property type="entry name" value="DNA_polIII_beta_C"/>
</dbReference>
<comment type="similarity">
    <text evidence="2 9">Belongs to the beta sliding clamp family.</text>
</comment>
<feature type="domain" description="DNA polymerase III beta sliding clamp N-terminal" evidence="10">
    <location>
        <begin position="1"/>
        <end position="118"/>
    </location>
</feature>
<dbReference type="SMART" id="SM00480">
    <property type="entry name" value="POL3Bc"/>
    <property type="match status" value="1"/>
</dbReference>
<accession>A0A1F8DHM2</accession>
<dbReference type="PIRSF" id="PIRSF000804">
    <property type="entry name" value="DNA_pol_III_b"/>
    <property type="match status" value="1"/>
</dbReference>
<dbReference type="GO" id="GO:0005737">
    <property type="term" value="C:cytoplasm"/>
    <property type="evidence" value="ECO:0007669"/>
    <property type="project" value="UniProtKB-SubCell"/>
</dbReference>
<dbReference type="SUPFAM" id="SSF55979">
    <property type="entry name" value="DNA clamp"/>
    <property type="match status" value="3"/>
</dbReference>
<dbReference type="EMBL" id="MGIL01000020">
    <property type="protein sequence ID" value="OGM87896.1"/>
    <property type="molecule type" value="Genomic_DNA"/>
</dbReference>
<dbReference type="Proteomes" id="UP000177596">
    <property type="component" value="Unassembled WGS sequence"/>
</dbReference>
<feature type="domain" description="DNA polymerase III beta sliding clamp C-terminal" evidence="12">
    <location>
        <begin position="247"/>
        <end position="367"/>
    </location>
</feature>
<dbReference type="Pfam" id="PF02768">
    <property type="entry name" value="DNA_pol3_beta_3"/>
    <property type="match status" value="1"/>
</dbReference>
<evidence type="ECO:0000256" key="4">
    <source>
        <dbReference type="ARBA" id="ARBA00022679"/>
    </source>
</evidence>
<dbReference type="PANTHER" id="PTHR30478:SF0">
    <property type="entry name" value="BETA SLIDING CLAMP"/>
    <property type="match status" value="1"/>
</dbReference>
<dbReference type="GO" id="GO:0006271">
    <property type="term" value="P:DNA strand elongation involved in DNA replication"/>
    <property type="evidence" value="ECO:0007669"/>
    <property type="project" value="TreeGrafter"/>
</dbReference>
<evidence type="ECO:0000256" key="5">
    <source>
        <dbReference type="ARBA" id="ARBA00022695"/>
    </source>
</evidence>
<keyword evidence="4 9" id="KW-0808">Transferase</keyword>
<evidence type="ECO:0000256" key="7">
    <source>
        <dbReference type="ARBA" id="ARBA00022932"/>
    </source>
</evidence>
<dbReference type="AlphaFoldDB" id="A0A1F8DHM2"/>
<dbReference type="InterPro" id="IPR046938">
    <property type="entry name" value="DNA_clamp_sf"/>
</dbReference>
<proteinExistence type="inferred from homology"/>
<feature type="domain" description="DNA polymerase III beta sliding clamp central" evidence="11">
    <location>
        <begin position="130"/>
        <end position="244"/>
    </location>
</feature>
<comment type="subcellular location">
    <subcellularLocation>
        <location evidence="1 9">Cytoplasm</location>
    </subcellularLocation>
</comment>